<evidence type="ECO:0000256" key="1">
    <source>
        <dbReference type="ARBA" id="ARBA00004651"/>
    </source>
</evidence>
<dbReference type="CDD" id="cd17321">
    <property type="entry name" value="MFS_MMR_MDR_like"/>
    <property type="match status" value="1"/>
</dbReference>
<feature type="transmembrane region" description="Helical" evidence="7">
    <location>
        <begin position="25"/>
        <end position="50"/>
    </location>
</feature>
<feature type="transmembrane region" description="Helical" evidence="7">
    <location>
        <begin position="249"/>
        <end position="272"/>
    </location>
</feature>
<feature type="domain" description="Major facilitator superfamily (MFS) profile" evidence="8">
    <location>
        <begin position="27"/>
        <end position="490"/>
    </location>
</feature>
<dbReference type="Gene3D" id="1.20.1250.20">
    <property type="entry name" value="MFS general substrate transporter like domains"/>
    <property type="match status" value="1"/>
</dbReference>
<organism evidence="9 10">
    <name type="scientific">Pseudarthrobacter humi</name>
    <dbReference type="NCBI Taxonomy" id="2952523"/>
    <lineage>
        <taxon>Bacteria</taxon>
        <taxon>Bacillati</taxon>
        <taxon>Actinomycetota</taxon>
        <taxon>Actinomycetes</taxon>
        <taxon>Micrococcales</taxon>
        <taxon>Micrococcaceae</taxon>
        <taxon>Pseudarthrobacter</taxon>
    </lineage>
</organism>
<feature type="transmembrane region" description="Helical" evidence="7">
    <location>
        <begin position="123"/>
        <end position="143"/>
    </location>
</feature>
<feature type="transmembrane region" description="Helical" evidence="7">
    <location>
        <begin position="293"/>
        <end position="316"/>
    </location>
</feature>
<keyword evidence="6 7" id="KW-0472">Membrane</keyword>
<dbReference type="Proteomes" id="UP001524318">
    <property type="component" value="Unassembled WGS sequence"/>
</dbReference>
<dbReference type="RefSeq" id="WP_254753069.1">
    <property type="nucleotide sequence ID" value="NZ_JANCLV010000023.1"/>
</dbReference>
<keyword evidence="2" id="KW-0813">Transport</keyword>
<evidence type="ECO:0000313" key="9">
    <source>
        <dbReference type="EMBL" id="MCP9001966.1"/>
    </source>
</evidence>
<dbReference type="PROSITE" id="PS50850">
    <property type="entry name" value="MFS"/>
    <property type="match status" value="1"/>
</dbReference>
<gene>
    <name evidence="9" type="ORF">NFC73_19880</name>
</gene>
<comment type="caution">
    <text evidence="9">The sequence shown here is derived from an EMBL/GenBank/DDBJ whole genome shotgun (WGS) entry which is preliminary data.</text>
</comment>
<proteinExistence type="predicted"/>
<feature type="transmembrane region" description="Helical" evidence="7">
    <location>
        <begin position="181"/>
        <end position="202"/>
    </location>
</feature>
<dbReference type="Pfam" id="PF07690">
    <property type="entry name" value="MFS_1"/>
    <property type="match status" value="1"/>
</dbReference>
<keyword evidence="10" id="KW-1185">Reference proteome</keyword>
<dbReference type="PANTHER" id="PTHR42718:SF46">
    <property type="entry name" value="BLR6921 PROTEIN"/>
    <property type="match status" value="1"/>
</dbReference>
<dbReference type="SUPFAM" id="SSF103473">
    <property type="entry name" value="MFS general substrate transporter"/>
    <property type="match status" value="1"/>
</dbReference>
<dbReference type="InterPro" id="IPR011701">
    <property type="entry name" value="MFS"/>
</dbReference>
<keyword evidence="4 7" id="KW-0812">Transmembrane</keyword>
<feature type="transmembrane region" description="Helical" evidence="7">
    <location>
        <begin position="322"/>
        <end position="345"/>
    </location>
</feature>
<dbReference type="InterPro" id="IPR005829">
    <property type="entry name" value="Sugar_transporter_CS"/>
</dbReference>
<sequence>MTSTSTLERSAGGRLTAVRWTRAQWMLLLVLCTVLALDALDVSMVGVALPSIGTELHLGTESLQWIVSAYVLGYGSLLLLGGRMADLLGRRRIFLIALGVFAAASLLGGLVDDPALLIATRFVKGLAAAFTAPAAFSIITTSFAEGRERNRALSIFTTFGASGFSLGLVVGGLMTSLSWRWTFLVSVPVAVAVVILGLRYIPRDEAAGRAGGKDTTGEQESGHDVWGAITLAGGMLGLVYTLVAAPGNGWGSVATIAGFVASTAVLAAFAVIENRVKHPLIRFSILKEGWVARANLSAVGLFGSYLSFQFILTLYLQSVLGWSPLGMALALLPTGLLVASSAPFADRLIERFGAPRLILTGLASLTLGYVLFLRVGTSPNYVTDILPSVLLLGIGFALAFPSINVQATAGIRDSEQGLAAGLIQTSTQVGAALVLAVTTAMVSGHGNVPEAGAALDAAAMLEQYRPGLILSAAVAVAALIIAATPRLSLGKRRQPEVESGERLLDTP</sequence>
<dbReference type="PROSITE" id="PS00216">
    <property type="entry name" value="SUGAR_TRANSPORT_1"/>
    <property type="match status" value="1"/>
</dbReference>
<evidence type="ECO:0000256" key="7">
    <source>
        <dbReference type="SAM" id="Phobius"/>
    </source>
</evidence>
<dbReference type="InterPro" id="IPR036259">
    <property type="entry name" value="MFS_trans_sf"/>
</dbReference>
<feature type="transmembrane region" description="Helical" evidence="7">
    <location>
        <begin position="357"/>
        <end position="373"/>
    </location>
</feature>
<evidence type="ECO:0000313" key="10">
    <source>
        <dbReference type="Proteomes" id="UP001524318"/>
    </source>
</evidence>
<feature type="transmembrane region" description="Helical" evidence="7">
    <location>
        <begin position="62"/>
        <end position="81"/>
    </location>
</feature>
<evidence type="ECO:0000256" key="6">
    <source>
        <dbReference type="ARBA" id="ARBA00023136"/>
    </source>
</evidence>
<protein>
    <submittedName>
        <fullName evidence="9">MFS transporter</fullName>
    </submittedName>
</protein>
<feature type="transmembrane region" description="Helical" evidence="7">
    <location>
        <begin position="464"/>
        <end position="483"/>
    </location>
</feature>
<evidence type="ECO:0000256" key="2">
    <source>
        <dbReference type="ARBA" id="ARBA00022448"/>
    </source>
</evidence>
<accession>A0ABT1LW19</accession>
<comment type="subcellular location">
    <subcellularLocation>
        <location evidence="1">Cell membrane</location>
        <topology evidence="1">Multi-pass membrane protein</topology>
    </subcellularLocation>
</comment>
<evidence type="ECO:0000256" key="5">
    <source>
        <dbReference type="ARBA" id="ARBA00022989"/>
    </source>
</evidence>
<dbReference type="EMBL" id="JANCLV010000023">
    <property type="protein sequence ID" value="MCP9001966.1"/>
    <property type="molecule type" value="Genomic_DNA"/>
</dbReference>
<dbReference type="InterPro" id="IPR020846">
    <property type="entry name" value="MFS_dom"/>
</dbReference>
<feature type="transmembrane region" description="Helical" evidence="7">
    <location>
        <begin position="93"/>
        <end position="111"/>
    </location>
</feature>
<keyword evidence="3" id="KW-1003">Cell membrane</keyword>
<feature type="transmembrane region" description="Helical" evidence="7">
    <location>
        <begin position="155"/>
        <end position="175"/>
    </location>
</feature>
<evidence type="ECO:0000256" key="4">
    <source>
        <dbReference type="ARBA" id="ARBA00022692"/>
    </source>
</evidence>
<reference evidence="9 10" key="1">
    <citation type="submission" date="2022-06" db="EMBL/GenBank/DDBJ databases">
        <title>Pseudarthrobacter sp. strain RMG13 Genome sequencing and assembly.</title>
        <authorList>
            <person name="Kim I."/>
        </authorList>
    </citation>
    <scope>NUCLEOTIDE SEQUENCE [LARGE SCALE GENOMIC DNA]</scope>
    <source>
        <strain evidence="9 10">RMG13</strain>
    </source>
</reference>
<evidence type="ECO:0000256" key="3">
    <source>
        <dbReference type="ARBA" id="ARBA00022475"/>
    </source>
</evidence>
<feature type="transmembrane region" description="Helical" evidence="7">
    <location>
        <begin position="417"/>
        <end position="444"/>
    </location>
</feature>
<dbReference type="PANTHER" id="PTHR42718">
    <property type="entry name" value="MAJOR FACILITATOR SUPERFAMILY MULTIDRUG TRANSPORTER MFSC"/>
    <property type="match status" value="1"/>
</dbReference>
<name>A0ABT1LW19_9MICC</name>
<dbReference type="Gene3D" id="1.20.1720.10">
    <property type="entry name" value="Multidrug resistance protein D"/>
    <property type="match status" value="1"/>
</dbReference>
<evidence type="ECO:0000259" key="8">
    <source>
        <dbReference type="PROSITE" id="PS50850"/>
    </source>
</evidence>
<feature type="transmembrane region" description="Helical" evidence="7">
    <location>
        <begin position="385"/>
        <end position="405"/>
    </location>
</feature>
<feature type="transmembrane region" description="Helical" evidence="7">
    <location>
        <begin position="223"/>
        <end position="243"/>
    </location>
</feature>
<keyword evidence="5 7" id="KW-1133">Transmembrane helix</keyword>